<reference evidence="3 4" key="1">
    <citation type="submission" date="2017-06" db="EMBL/GenBank/DDBJ databases">
        <authorList>
            <person name="Kim H.J."/>
            <person name="Triplett B.A."/>
        </authorList>
    </citation>
    <scope>NUCLEOTIDE SEQUENCE [LARGE SCALE GENOMIC DNA]</scope>
    <source>
        <strain evidence="3 4">DSM 25597</strain>
    </source>
</reference>
<evidence type="ECO:0000313" key="3">
    <source>
        <dbReference type="EMBL" id="SNS26421.1"/>
    </source>
</evidence>
<dbReference type="EMBL" id="FZNY01000009">
    <property type="protein sequence ID" value="SNS26421.1"/>
    <property type="molecule type" value="Genomic_DNA"/>
</dbReference>
<accession>A0A239D3I1</accession>
<keyword evidence="2" id="KW-0677">Repeat</keyword>
<proteinExistence type="predicted"/>
<dbReference type="RefSeq" id="WP_089373595.1">
    <property type="nucleotide sequence ID" value="NZ_BMEP01000001.1"/>
</dbReference>
<organism evidence="3 4">
    <name type="scientific">Dokdonia pacifica</name>
    <dbReference type="NCBI Taxonomy" id="1627892"/>
    <lineage>
        <taxon>Bacteria</taxon>
        <taxon>Pseudomonadati</taxon>
        <taxon>Bacteroidota</taxon>
        <taxon>Flavobacteriia</taxon>
        <taxon>Flavobacteriales</taxon>
        <taxon>Flavobacteriaceae</taxon>
        <taxon>Dokdonia</taxon>
    </lineage>
</organism>
<dbReference type="PANTHER" id="PTHR47566">
    <property type="match status" value="1"/>
</dbReference>
<name>A0A239D3I1_9FLAO</name>
<sequence>MKRTLLPISSLIQLVSNLTHKKTDHTLSILIRKKRYLFILLICVSHTFLAQQTTIPDANFEAFLEANGMGNGIADDHLVTTANIENVTTLSFNVENFANNDNPPSFNPSSITDLTGIEDFTALQELNCNALQLVHLDLTSNLNLEILYANDNHLETIDVTGLTALEIIQCERNVLESLFLNTNPALTNVLANNNSLQAVHIKNGNNIGIDFFRAENNLYPVCVNVDNTAASFLSEWDLDPLSGFGLHCGETNIPDTDFEAFLEANGMGNGIANDTYVITANIENVTTLDLSISGAPTGEILNLTGIEDFTALTALNCAGTNITTINLSTLTQLETLHCENTNLASLDLTANINLTALYAFDTNLAALDLSQNSALTILKVDSNPNLTSLNIKNGNNANITYIFTGSPESNLSCILVDDPEYSRANWSFANTTLFSDVDCATTEIPDTAFLDRLYLLPELDGGIAGSNILNHKAATVTVLDYSGASSIDDLTGIEAFTGLQELYCDATSITSLNLSQNTALTKLHCHENALISLDISQNVLLTELHCFNNDISTLDVSQNILLTELYCNNNDLTDVDVHLNTQLAAFDCSSNQLTRLNLKNGNNGALTTSKLDANPNLTCIKVDDPTAPYLADIWVKDDQSNYDLNCGETYVPDANFENFLETRNSDGDTVPVGDPTSMGNGIANDGIVSTARIENVTALSMAFKGINDLTGIEDFTALESLSCPFNNIVTLDLSKNLALTSLNVVTNDIVSLDVSSNSALTHIVISNNDLTFLNVKNGNNENFTGFFATQNPGLTCINVDDETANYLNGPIWNKDNVASYAEHCFETYVPDANFENYLETHNASGNSVPLNDPTSLGNGIANDQYVLTSRISGVTGLVIDNVSIVDITGIEDFTALETLFCQNNDLTTLNLSANTALKNLRCYNNHITALDFTTNVNLEYVSAGTNNITTLQVPFNTALKELYLHTNDFTTLNVDTCVALERFEVNGNDLHTLSIVNGNNGSITRFVATNNPNLTCISVDDETASYLNTDMWNKDDTASYSIHCNETYIADANFENYLETHDANGNIVSLNDPTSMGNGIANDNYVTTANINTVTSLDISSQNISDVTGIEGFSALETFVCYSNNLTALDVSANTALKNLICQTNNITALDISTNTALEALVCHTNNLTALDLTTNVNLIVLVANDNSITSLNADTCVTLEECLVFNNNLETLSVANGNNDSLTFDATGNPNLTCINVDDETADYLNGPTWNKDSIATYGQHCYETYIPDINFEIYLETHDADGNIVPVNDPSSMGNGIQSDGYVYTNRIANVTSLDVSFFNIVDVTGIEDFIALESFSCNLNSITTLNLSANTALTNLNCSNNLLTGLDLSANVNLEVIRASQNNLTTIDFQQNVALKEIYLQGAGLDTLNLDPCVALEIVDVTYNGLTELSIKNGNNELITQFSAGANPPLNCINVDDTTADYLNSDSWNKDATASYSEHCGETYIPDANFENYLETHDANGNIVSLNDPMSMGNGIANDQYVLTDRISGVTTLNISQLNIADVTGIEDFSGLETFMCFNNEITTLDVSANTALKTLLCYRNNLTTLNTNGNTALITLVCYFNELTTIDISTNTNLEIIEAGNNELTTLDVHSNAALKQISLYNNNLITLSVDACSVLEILDLKDNDLTELRVVNGNNGAITDFDTTLNPNLTCITVDNATEPYLEEWLINVDGSTSFGEHCNETQVPDTSFENYLETHDANGNSVGLGNPTSMGNGIANDGYVRTQSIQSMTTLSVSNLGIADLTGIEDFTSLTILNCSRNLLTSLNVSQNILLENLVFSDNQITTIDLSQNTLLEYVSAVENQLTSLDVSNKPFLEEIDCSENLLTSLNVSQCTVLTDVICNNNDLQTIDFTTNTGLNYFEGIDNDLTSLDVSQNTNLEYFSVENNLLTSLDLSQNTNLRSFSIENNLITSLDLSLNINLEEIICRSNALTSLNIKNGNNTNIDLLFINNNPNLTCVVVDDITYEFPFETRDIQTQYNEITCGIQVSPKVFLQGAMTNPNSGEENLMRDDLRVAGLIPTTSPYADGAICNAAVFNVTGEDAIVDWVFIEVRDATDPTTILAATSALVQRDGDVVSTDGVLAVGMDMPTANYYVAIKHRNHLGVLTASTITLSGAETILDLTTDLTSVTGEALALKDMGNDTYALYAGDTTGDGNILNTDISNAINASGGINVYSGADATMDGNILNTDIQLIIQPNAGRIQQF</sequence>
<evidence type="ECO:0000256" key="2">
    <source>
        <dbReference type="ARBA" id="ARBA00022737"/>
    </source>
</evidence>
<dbReference type="Proteomes" id="UP000198379">
    <property type="component" value="Unassembled WGS sequence"/>
</dbReference>
<dbReference type="InterPro" id="IPR032675">
    <property type="entry name" value="LRR_dom_sf"/>
</dbReference>
<dbReference type="PANTHER" id="PTHR47566:SF1">
    <property type="entry name" value="PROTEIN NUD1"/>
    <property type="match status" value="1"/>
</dbReference>
<evidence type="ECO:0000256" key="1">
    <source>
        <dbReference type="ARBA" id="ARBA00022614"/>
    </source>
</evidence>
<dbReference type="SUPFAM" id="SSF52058">
    <property type="entry name" value="L domain-like"/>
    <property type="match status" value="5"/>
</dbReference>
<dbReference type="GO" id="GO:0035591">
    <property type="term" value="F:signaling adaptor activity"/>
    <property type="evidence" value="ECO:0007669"/>
    <property type="project" value="TreeGrafter"/>
</dbReference>
<dbReference type="Gene3D" id="3.80.10.10">
    <property type="entry name" value="Ribonuclease Inhibitor"/>
    <property type="match status" value="9"/>
</dbReference>
<evidence type="ECO:0008006" key="5">
    <source>
        <dbReference type="Google" id="ProtNLM"/>
    </source>
</evidence>
<gene>
    <name evidence="3" type="ORF">SAMN06265376_109105</name>
</gene>
<dbReference type="InterPro" id="IPR052574">
    <property type="entry name" value="CDIRP"/>
</dbReference>
<dbReference type="OrthoDB" id="3179827at2"/>
<evidence type="ECO:0000313" key="4">
    <source>
        <dbReference type="Proteomes" id="UP000198379"/>
    </source>
</evidence>
<keyword evidence="1" id="KW-0433">Leucine-rich repeat</keyword>
<keyword evidence="4" id="KW-1185">Reference proteome</keyword>
<protein>
    <recommendedName>
        <fullName evidence="5">Por secretion system C-terminal sorting domain-containing protein</fullName>
    </recommendedName>
</protein>